<proteinExistence type="predicted"/>
<keyword evidence="2" id="KW-1185">Reference proteome</keyword>
<dbReference type="EMBL" id="KN714881">
    <property type="protein sequence ID" value="KUI63258.1"/>
    <property type="molecule type" value="Genomic_DNA"/>
</dbReference>
<sequence>MSWAAYQAFATVTGLSMTSVLFLWDTISGWAGQTPDGVRPGHTPEDWGIPWSFTAQTGMENVNYVNDSNGETFDPLLGSGGPWPDIHLFNTRGEHMGKENLPRGYFTEGTTQSRLIFPHSQGQPIHDITWVVLKQKEGDPICIVDFSILHMSESGKAKGALSFGSVTAQYVHFCPSKPTDNDMWNALDYVLEQDWNKKGHRDYEKDFERLYEDDHTATRYAGEVYDKPKYGDDKKKHRVRRSTTAGLLSYGDGLTVEHEAVEKSAKMLCNSKTAVGPDYVNVPEGYFCRMADRTLFPLCDLNDAEGLHEDCFDMKSEDLVMKGRKLLKRSQYAFVRHRGRQ</sequence>
<organism evidence="1 2">
    <name type="scientific">Cytospora mali</name>
    <name type="common">Apple Valsa canker fungus</name>
    <name type="synonym">Valsa mali</name>
    <dbReference type="NCBI Taxonomy" id="578113"/>
    <lineage>
        <taxon>Eukaryota</taxon>
        <taxon>Fungi</taxon>
        <taxon>Dikarya</taxon>
        <taxon>Ascomycota</taxon>
        <taxon>Pezizomycotina</taxon>
        <taxon>Sordariomycetes</taxon>
        <taxon>Sordariomycetidae</taxon>
        <taxon>Diaporthales</taxon>
        <taxon>Cytosporaceae</taxon>
        <taxon>Cytospora</taxon>
    </lineage>
</organism>
<dbReference type="AlphaFoldDB" id="A0A194VHA9"/>
<dbReference type="OrthoDB" id="5365129at2759"/>
<reference evidence="2" key="1">
    <citation type="submission" date="2014-12" db="EMBL/GenBank/DDBJ databases">
        <title>Genome Sequence of Valsa Canker Pathogens Uncovers a Specific Adaption of Colonization on Woody Bark.</title>
        <authorList>
            <person name="Yin Z."/>
            <person name="Liu H."/>
            <person name="Gao X."/>
            <person name="Li Z."/>
            <person name="Song N."/>
            <person name="Ke X."/>
            <person name="Dai Q."/>
            <person name="Wu Y."/>
            <person name="Sun Y."/>
            <person name="Xu J.-R."/>
            <person name="Kang Z.K."/>
            <person name="Wang L."/>
            <person name="Huang L."/>
        </authorList>
    </citation>
    <scope>NUCLEOTIDE SEQUENCE [LARGE SCALE GENOMIC DNA]</scope>
    <source>
        <strain evidence="2">SXYL134</strain>
    </source>
</reference>
<accession>A0A194VHA9</accession>
<name>A0A194VHA9_CYTMA</name>
<protein>
    <submittedName>
        <fullName evidence="1">Uncharacterized protein</fullName>
    </submittedName>
</protein>
<evidence type="ECO:0000313" key="1">
    <source>
        <dbReference type="EMBL" id="KUI63258.1"/>
    </source>
</evidence>
<gene>
    <name evidence="1" type="ORF">VP1G_10403</name>
</gene>
<dbReference type="STRING" id="694573.A0A194VHA9"/>
<evidence type="ECO:0000313" key="2">
    <source>
        <dbReference type="Proteomes" id="UP000078576"/>
    </source>
</evidence>
<dbReference type="Proteomes" id="UP000078576">
    <property type="component" value="Unassembled WGS sequence"/>
</dbReference>